<evidence type="ECO:0000256" key="7">
    <source>
        <dbReference type="ARBA" id="ARBA00022729"/>
    </source>
</evidence>
<dbReference type="InterPro" id="IPR012907">
    <property type="entry name" value="Peptidase_S11_C"/>
</dbReference>
<evidence type="ECO:0000256" key="10">
    <source>
        <dbReference type="ARBA" id="ARBA00022984"/>
    </source>
</evidence>
<proteinExistence type="inferred from homology"/>
<comment type="function">
    <text evidence="1">Removes C-terminal D-alanyl residues from sugar-peptide cell wall precursors.</text>
</comment>
<dbReference type="GO" id="GO:0071555">
    <property type="term" value="P:cell wall organization"/>
    <property type="evidence" value="ECO:0007669"/>
    <property type="project" value="UniProtKB-KW"/>
</dbReference>
<keyword evidence="18" id="KW-1185">Reference proteome</keyword>
<dbReference type="SUPFAM" id="SSF56601">
    <property type="entry name" value="beta-lactamase/transpeptidase-like"/>
    <property type="match status" value="1"/>
</dbReference>
<organism evidence="17 18">
    <name type="scientific">Aurantiacibacter spongiae</name>
    <dbReference type="NCBI Taxonomy" id="2488860"/>
    <lineage>
        <taxon>Bacteria</taxon>
        <taxon>Pseudomonadati</taxon>
        <taxon>Pseudomonadota</taxon>
        <taxon>Alphaproteobacteria</taxon>
        <taxon>Sphingomonadales</taxon>
        <taxon>Erythrobacteraceae</taxon>
        <taxon>Aurantiacibacter</taxon>
    </lineage>
</organism>
<evidence type="ECO:0000256" key="4">
    <source>
        <dbReference type="ARBA" id="ARBA00012448"/>
    </source>
</evidence>
<dbReference type="PANTHER" id="PTHR21581:SF6">
    <property type="entry name" value="TRAFFICKING PROTEIN PARTICLE COMPLEX SUBUNIT 12"/>
    <property type="match status" value="1"/>
</dbReference>
<dbReference type="OrthoDB" id="9795979at2"/>
<dbReference type="GO" id="GO:0008360">
    <property type="term" value="P:regulation of cell shape"/>
    <property type="evidence" value="ECO:0007669"/>
    <property type="project" value="UniProtKB-KW"/>
</dbReference>
<evidence type="ECO:0000256" key="5">
    <source>
        <dbReference type="ARBA" id="ARBA00022645"/>
    </source>
</evidence>
<evidence type="ECO:0000259" key="16">
    <source>
        <dbReference type="SMART" id="SM00936"/>
    </source>
</evidence>
<dbReference type="Proteomes" id="UP000275232">
    <property type="component" value="Unassembled WGS sequence"/>
</dbReference>
<evidence type="ECO:0000256" key="2">
    <source>
        <dbReference type="ARBA" id="ARBA00004752"/>
    </source>
</evidence>
<dbReference type="InterPro" id="IPR001967">
    <property type="entry name" value="Peptidase_S11_N"/>
</dbReference>
<dbReference type="Pfam" id="PF07943">
    <property type="entry name" value="PBP5_C"/>
    <property type="match status" value="1"/>
</dbReference>
<dbReference type="AlphaFoldDB" id="A0A3N5CTR6"/>
<sequence length="390" mass="42073">MAAGAAMLALASPARPEIQPERTGVPLPAANAAPVPEDIPVALLVDLTNGQILFEREADRRFMPASVTKVMTVYTAFKLIDAGQLRLDMPFRYTQELEDAWYAEGSNMFLRANDRPTIAQLLLGITTVSGNDASVAMAVAAAGSLDRWLELMNENAAELGMQNTHFGSPNGYPDGGQTYTSARDLALLGEAVTQRYPALYHRFFGHRTLTWGDITQGNHDPVTGRVPGADGLKTGFTNEAGYTFLGSARRGDTRLVMVLAGSPTARERDTAARALLEWGFEAFDRRTIVPAGAKVARARVQDGAEDAVPLEPASDVVVALPRGMRPDRYALELTYRGPVEAPVAKGQPVARLRLSIDGRPTLDLPLEAGEAVPRANPLQRVVNAVESWLT</sequence>
<evidence type="ECO:0000313" key="17">
    <source>
        <dbReference type="EMBL" id="RPF72594.1"/>
    </source>
</evidence>
<dbReference type="InterPro" id="IPR037167">
    <property type="entry name" value="Peptidase_S11_C_sf"/>
</dbReference>
<dbReference type="PRINTS" id="PR00725">
    <property type="entry name" value="DADACBPTASE1"/>
</dbReference>
<dbReference type="InterPro" id="IPR015956">
    <property type="entry name" value="Peniciliin-bd_prot_C_sf"/>
</dbReference>
<evidence type="ECO:0000256" key="12">
    <source>
        <dbReference type="ARBA" id="ARBA00034000"/>
    </source>
</evidence>
<keyword evidence="9" id="KW-0133">Cell shape</keyword>
<evidence type="ECO:0000256" key="9">
    <source>
        <dbReference type="ARBA" id="ARBA00022960"/>
    </source>
</evidence>
<comment type="catalytic activity">
    <reaction evidence="12">
        <text>Preferential cleavage: (Ac)2-L-Lys-D-Ala-|-D-Ala. Also transpeptidation of peptidyl-alanyl moieties that are N-acyl substituents of D-alanine.</text>
        <dbReference type="EC" id="3.4.16.4"/>
    </reaction>
</comment>
<dbReference type="EC" id="3.4.16.4" evidence="4"/>
<dbReference type="InterPro" id="IPR012338">
    <property type="entry name" value="Beta-lactam/transpept-like"/>
</dbReference>
<dbReference type="GO" id="GO:0009252">
    <property type="term" value="P:peptidoglycan biosynthetic process"/>
    <property type="evidence" value="ECO:0007669"/>
    <property type="project" value="UniProtKB-UniPathway"/>
</dbReference>
<feature type="binding site" evidence="14">
    <location>
        <position position="233"/>
    </location>
    <ligand>
        <name>substrate</name>
    </ligand>
</feature>
<dbReference type="Gene3D" id="3.40.710.10">
    <property type="entry name" value="DD-peptidase/beta-lactamase superfamily"/>
    <property type="match status" value="1"/>
</dbReference>
<keyword evidence="8" id="KW-0378">Hydrolase</keyword>
<evidence type="ECO:0000256" key="15">
    <source>
        <dbReference type="RuleBase" id="RU004016"/>
    </source>
</evidence>
<evidence type="ECO:0000256" key="3">
    <source>
        <dbReference type="ARBA" id="ARBA00007164"/>
    </source>
</evidence>
<gene>
    <name evidence="17" type="ORF">EG799_00445</name>
</gene>
<evidence type="ECO:0000256" key="13">
    <source>
        <dbReference type="PIRSR" id="PIRSR618044-1"/>
    </source>
</evidence>
<dbReference type="SUPFAM" id="SSF69189">
    <property type="entry name" value="Penicillin-binding protein associated domain"/>
    <property type="match status" value="1"/>
</dbReference>
<keyword evidence="10" id="KW-0573">Peptidoglycan synthesis</keyword>
<dbReference type="InterPro" id="IPR018044">
    <property type="entry name" value="Peptidase_S11"/>
</dbReference>
<evidence type="ECO:0000256" key="14">
    <source>
        <dbReference type="PIRSR" id="PIRSR618044-2"/>
    </source>
</evidence>
<feature type="active site" description="Proton acceptor" evidence="13">
    <location>
        <position position="69"/>
    </location>
</feature>
<feature type="active site" evidence="13">
    <location>
        <position position="129"/>
    </location>
</feature>
<dbReference type="UniPathway" id="UPA00219"/>
<evidence type="ECO:0000256" key="11">
    <source>
        <dbReference type="ARBA" id="ARBA00023316"/>
    </source>
</evidence>
<evidence type="ECO:0000313" key="18">
    <source>
        <dbReference type="Proteomes" id="UP000275232"/>
    </source>
</evidence>
<feature type="active site" description="Acyl-ester intermediate" evidence="13">
    <location>
        <position position="66"/>
    </location>
</feature>
<protein>
    <recommendedName>
        <fullName evidence="4">serine-type D-Ala-D-Ala carboxypeptidase</fullName>
        <ecNumber evidence="4">3.4.16.4</ecNumber>
    </recommendedName>
</protein>
<keyword evidence="7" id="KW-0732">Signal</keyword>
<evidence type="ECO:0000256" key="1">
    <source>
        <dbReference type="ARBA" id="ARBA00003217"/>
    </source>
</evidence>
<dbReference type="Pfam" id="PF00768">
    <property type="entry name" value="Peptidase_S11"/>
    <property type="match status" value="1"/>
</dbReference>
<dbReference type="GO" id="GO:0009002">
    <property type="term" value="F:serine-type D-Ala-D-Ala carboxypeptidase activity"/>
    <property type="evidence" value="ECO:0007669"/>
    <property type="project" value="UniProtKB-EC"/>
</dbReference>
<dbReference type="PANTHER" id="PTHR21581">
    <property type="entry name" value="D-ALANYL-D-ALANINE CARBOXYPEPTIDASE"/>
    <property type="match status" value="1"/>
</dbReference>
<keyword evidence="6" id="KW-0645">Protease</keyword>
<comment type="similarity">
    <text evidence="3 15">Belongs to the peptidase S11 family.</text>
</comment>
<reference evidence="17 18" key="1">
    <citation type="submission" date="2018-11" db="EMBL/GenBank/DDBJ databases">
        <title>Erythrobacter spongiae sp. nov., isolated from a marine sponge.</title>
        <authorList>
            <person name="Zhuang L."/>
            <person name="Luo L."/>
        </authorList>
    </citation>
    <scope>NUCLEOTIDE SEQUENCE [LARGE SCALE GENOMIC DNA]</scope>
    <source>
        <strain evidence="17 18">HN-E23</strain>
    </source>
</reference>
<comment type="caution">
    <text evidence="17">The sequence shown here is derived from an EMBL/GenBank/DDBJ whole genome shotgun (WGS) entry which is preliminary data.</text>
</comment>
<evidence type="ECO:0000256" key="8">
    <source>
        <dbReference type="ARBA" id="ARBA00022801"/>
    </source>
</evidence>
<dbReference type="GO" id="GO:0006508">
    <property type="term" value="P:proteolysis"/>
    <property type="evidence" value="ECO:0007669"/>
    <property type="project" value="UniProtKB-KW"/>
</dbReference>
<comment type="pathway">
    <text evidence="2">Cell wall biogenesis; peptidoglycan biosynthesis.</text>
</comment>
<name>A0A3N5CTR6_9SPHN</name>
<keyword evidence="11" id="KW-0961">Cell wall biogenesis/degradation</keyword>
<dbReference type="EMBL" id="RPFZ01000001">
    <property type="protein sequence ID" value="RPF72594.1"/>
    <property type="molecule type" value="Genomic_DNA"/>
</dbReference>
<keyword evidence="5 17" id="KW-0121">Carboxypeptidase</keyword>
<dbReference type="SMART" id="SM00936">
    <property type="entry name" value="PBP5_C"/>
    <property type="match status" value="1"/>
</dbReference>
<evidence type="ECO:0000256" key="6">
    <source>
        <dbReference type="ARBA" id="ARBA00022670"/>
    </source>
</evidence>
<feature type="domain" description="Peptidase S11 D-Ala-D-Ala carboxypeptidase A C-terminal" evidence="16">
    <location>
        <begin position="283"/>
        <end position="374"/>
    </location>
</feature>
<accession>A0A3N5CTR6</accession>
<dbReference type="Gene3D" id="2.60.410.10">
    <property type="entry name" value="D-Ala-D-Ala carboxypeptidase, C-terminal domain"/>
    <property type="match status" value="1"/>
</dbReference>